<dbReference type="Pfam" id="PF08531">
    <property type="entry name" value="Bac_rhamnosid_N"/>
    <property type="match status" value="1"/>
</dbReference>
<comment type="caution">
    <text evidence="8">The sequence shown here is derived from an EMBL/GenBank/DDBJ whole genome shotgun (WGS) entry which is preliminary data.</text>
</comment>
<dbReference type="SUPFAM" id="SSF48208">
    <property type="entry name" value="Six-hairpin glycosidases"/>
    <property type="match status" value="1"/>
</dbReference>
<evidence type="ECO:0000313" key="8">
    <source>
        <dbReference type="EMBL" id="MBT9809877.1"/>
    </source>
</evidence>
<dbReference type="Gene3D" id="2.60.420.10">
    <property type="entry name" value="Maltose phosphorylase, domain 3"/>
    <property type="match status" value="1"/>
</dbReference>
<dbReference type="Proteomes" id="UP000708338">
    <property type="component" value="Unassembled WGS sequence"/>
</dbReference>
<keyword evidence="3 8" id="KW-0378">Hydrolase</keyword>
<dbReference type="AlphaFoldDB" id="A0AA41K677"/>
<feature type="domain" description="Alpha-L-rhamnosidase C-terminal" evidence="7">
    <location>
        <begin position="774"/>
        <end position="845"/>
    </location>
</feature>
<dbReference type="PANTHER" id="PTHR33307">
    <property type="entry name" value="ALPHA-RHAMNOSIDASE (EUROFUNG)"/>
    <property type="match status" value="1"/>
</dbReference>
<dbReference type="InterPro" id="IPR035398">
    <property type="entry name" value="Bac_rhamnosid_C"/>
</dbReference>
<evidence type="ECO:0000259" key="5">
    <source>
        <dbReference type="Pfam" id="PF08531"/>
    </source>
</evidence>
<evidence type="ECO:0000256" key="2">
    <source>
        <dbReference type="ARBA" id="ARBA00012652"/>
    </source>
</evidence>
<feature type="domain" description="Alpha-L-rhamnosidase concanavalin-like" evidence="4">
    <location>
        <begin position="320"/>
        <end position="418"/>
    </location>
</feature>
<dbReference type="Pfam" id="PF05592">
    <property type="entry name" value="Bac_rhamnosid"/>
    <property type="match status" value="1"/>
</dbReference>
<dbReference type="Pfam" id="PF17390">
    <property type="entry name" value="Bac_rhamnosid_C"/>
    <property type="match status" value="1"/>
</dbReference>
<evidence type="ECO:0000256" key="3">
    <source>
        <dbReference type="ARBA" id="ARBA00022801"/>
    </source>
</evidence>
<dbReference type="InterPro" id="IPR013737">
    <property type="entry name" value="Bac_rhamnosid_N"/>
</dbReference>
<dbReference type="InterPro" id="IPR008928">
    <property type="entry name" value="6-hairpin_glycosidase_sf"/>
</dbReference>
<organism evidence="8 9">
    <name type="scientific">Enterocloster citroniae</name>
    <dbReference type="NCBI Taxonomy" id="358743"/>
    <lineage>
        <taxon>Bacteria</taxon>
        <taxon>Bacillati</taxon>
        <taxon>Bacillota</taxon>
        <taxon>Clostridia</taxon>
        <taxon>Lachnospirales</taxon>
        <taxon>Lachnospiraceae</taxon>
        <taxon>Enterocloster</taxon>
    </lineage>
</organism>
<dbReference type="InterPro" id="IPR012341">
    <property type="entry name" value="6hp_glycosidase-like_sf"/>
</dbReference>
<dbReference type="PIRSF" id="PIRSF010631">
    <property type="entry name" value="A-rhamnsds"/>
    <property type="match status" value="1"/>
</dbReference>
<evidence type="ECO:0000313" key="9">
    <source>
        <dbReference type="Proteomes" id="UP000708338"/>
    </source>
</evidence>
<evidence type="ECO:0000259" key="6">
    <source>
        <dbReference type="Pfam" id="PF17389"/>
    </source>
</evidence>
<name>A0AA41K677_9FIRM</name>
<dbReference type="InterPro" id="IPR008902">
    <property type="entry name" value="Rhamnosid_concanavalin"/>
</dbReference>
<comment type="catalytic activity">
    <reaction evidence="1">
        <text>Hydrolysis of terminal non-reducing alpha-L-rhamnose residues in alpha-L-rhamnosides.</text>
        <dbReference type="EC" id="3.2.1.40"/>
    </reaction>
</comment>
<protein>
    <recommendedName>
        <fullName evidence="2">alpha-L-rhamnosidase</fullName>
        <ecNumber evidence="2">3.2.1.40</ecNumber>
    </recommendedName>
</protein>
<dbReference type="PANTHER" id="PTHR33307:SF6">
    <property type="entry name" value="ALPHA-RHAMNOSIDASE (EUROFUNG)-RELATED"/>
    <property type="match status" value="1"/>
</dbReference>
<dbReference type="EC" id="3.2.1.40" evidence="2"/>
<reference evidence="8" key="1">
    <citation type="journal article" date="2021" name="Gut Microbes">
        <title>A synthetic consortium of 100 gut commensals modulates the composition and function in a colon model of the microbiome of elderly subjects.</title>
        <authorList>
            <person name="Perez M."/>
            <person name="Ntemiri A."/>
            <person name="Tan H."/>
            <person name="Harris H.M.B."/>
            <person name="Roager H.M."/>
            <person name="Ribiere C."/>
            <person name="O'Toole P.W."/>
        </authorList>
    </citation>
    <scope>NUCLEOTIDE SEQUENCE</scope>
    <source>
        <strain evidence="8">MCC335</strain>
    </source>
</reference>
<sequence>MDLKVYCEYMRDPIGLDMQNPRFSWSYEGDGTGRSQRVYRILVGETEEQLERGEGTLWDSGMVESSESSCVWYQGKNLQSAKTFDIKVTALLDDGQAVESRITSFTTGLANGEPWEALWIGGPAVERSCFWYRKEFTLEKPVRHAMAFVASPCYYVLTINGKKADTSVLNNAWTDCKKTVLYASYIITDKLSLGDNAFGIECGNGWHNLRESEDGVGWGENLFSAEFLLEYGDGTREWIFSDLNGWYYTTSGPMVKNSIYHGEQYDAGLERPGWDCPGYTMDQSWREVVEHEPMPGIIRSQILEPIRVVKELPVRAVYEAGDGSYTLDFGQNFAGWVRIRISGKAGTRIMLKYAELIHEDYSVNPISLRRARATDIYTLKGGEEEIYEPRFTYHGFRYVQIYGLEERPGADRFTGCVVRSDVCRVGAFSCDNKLLNQLYSNIVWTEGSNLHGLPTDCPQRDERLGWLNDMTVRNECALYNYRLPQLYEKWLQDIRDAQGERTGAITDTAPFIRYGLRPADPVSTSFLLIPWNTYLHYGDVRIIEQNYEAMRRWVGYLKRNSNGYVLRYSQMGDWAAPVSGTDLGSIGSGAVSTITPTVLMGTGYFYYDCVLMAKMARVLGLGEDETFYLEEAGKIREAFQARFYHKDKKYYANNSQAGNTFPMYLGLVPEADRKAVLHQIKDDILKHHMHLTTGNLCSRYIIEVLFQNGEEDLAYELLTQTEYPSWGYMIENGATTIWERWEKVDAPGPLAGMASHNHPMNGAVGVCFHKYLGGVRADESHPGFEHVVIKPVIPKQLRCVECSLDSIRGRISSGWEKTEEGLDLHVRIPVNCRASIYLPVKGTGQKTMHIESNGEVLIHGDQAMELPGIQLRDIASGQWVIVEAGSGTYDFRISGLGEEGK</sequence>
<dbReference type="GO" id="GO:0005975">
    <property type="term" value="P:carbohydrate metabolic process"/>
    <property type="evidence" value="ECO:0007669"/>
    <property type="project" value="InterPro"/>
</dbReference>
<dbReference type="Pfam" id="PF25788">
    <property type="entry name" value="Ig_Rha78A_N"/>
    <property type="match status" value="1"/>
</dbReference>
<feature type="domain" description="Alpha-L-rhamnosidase six-hairpin glycosidase" evidence="6">
    <location>
        <begin position="424"/>
        <end position="771"/>
    </location>
</feature>
<dbReference type="EMBL" id="WQPS01000012">
    <property type="protein sequence ID" value="MBT9809877.1"/>
    <property type="molecule type" value="Genomic_DNA"/>
</dbReference>
<dbReference type="GO" id="GO:0030596">
    <property type="term" value="F:alpha-L-rhamnosidase activity"/>
    <property type="evidence" value="ECO:0007669"/>
    <property type="project" value="UniProtKB-EC"/>
</dbReference>
<dbReference type="InterPro" id="IPR035396">
    <property type="entry name" value="Bac_rhamnosid6H"/>
</dbReference>
<evidence type="ECO:0000259" key="7">
    <source>
        <dbReference type="Pfam" id="PF17390"/>
    </source>
</evidence>
<dbReference type="RefSeq" id="WP_117450816.1">
    <property type="nucleotide sequence ID" value="NZ_CABJDD010000003.1"/>
</dbReference>
<accession>A0AA41K677</accession>
<dbReference type="Pfam" id="PF17389">
    <property type="entry name" value="Bac_rhamnosid6H"/>
    <property type="match status" value="1"/>
</dbReference>
<feature type="domain" description="Bacterial alpha-L-rhamnosidase N-terminal" evidence="5">
    <location>
        <begin position="141"/>
        <end position="309"/>
    </location>
</feature>
<dbReference type="InterPro" id="IPR016007">
    <property type="entry name" value="Alpha_rhamnosid"/>
</dbReference>
<evidence type="ECO:0000256" key="1">
    <source>
        <dbReference type="ARBA" id="ARBA00001445"/>
    </source>
</evidence>
<dbReference type="Gene3D" id="1.50.10.10">
    <property type="match status" value="1"/>
</dbReference>
<dbReference type="Gene3D" id="2.60.120.260">
    <property type="entry name" value="Galactose-binding domain-like"/>
    <property type="match status" value="2"/>
</dbReference>
<proteinExistence type="predicted"/>
<dbReference type="InterPro" id="IPR013783">
    <property type="entry name" value="Ig-like_fold"/>
</dbReference>
<dbReference type="Gene3D" id="2.60.40.10">
    <property type="entry name" value="Immunoglobulins"/>
    <property type="match status" value="1"/>
</dbReference>
<evidence type="ECO:0000259" key="4">
    <source>
        <dbReference type="Pfam" id="PF05592"/>
    </source>
</evidence>
<gene>
    <name evidence="8" type="ORF">GPL26_09520</name>
</gene>